<keyword evidence="1" id="KW-0732">Signal</keyword>
<keyword evidence="5" id="KW-1185">Reference proteome</keyword>
<accession>A0A6A6XUV2</accession>
<sequence length="598" mass="65311">MKATAITAWISFSVLLALVQLPFGAAAPNCPLIGPEFPPPQRLAEHPIWKGALDNITAEFDYIDASTIMNVDDFSYSIQVFSTNPGEPILWERHHTARDLPVDTAGVKKVDGDTVYRLGSVSKLFAVLAFLVQAGDVNWNQPITMFIPELARYSGQCTLYEIDSVRETAWDDVTIGALASQVSGLGRDYGVLGEITQTEDAPFPWQVGFTTLSESSKPPCGAWPLCTRQEFFEGLRIMYPSYPPWQTATYSDVAYQLLAYALESISGRRFVDILNDRIIKPLSLNRTYYEGAPASVGIVPGTVEDMYWSVSLGDASPGGNMYSSASDLSTLGCAILSSKLIKPSLTRRWLNPVTFSADFLASVGAPWGIRRIQLAKDTQPHRTLSTFTKAGTFRKYTAFITLLRDFNIGFTIMMAGDPTLSNFQIADLLGESLIPAYDAVARDEADKLYSGIYVSLDSVIIITTDPEKPGLGVGPWISNGTDMVEMALKLQAGSSSKSFVAGVLAEVRAETRLYYTQLESKSSNGGKRQSWKAVFENTSGPGAGQRLFSTSCAAWVGVTGVTYDSLPLDEFVFNFDSTGKVVSVENLALRSTLYKVSF</sequence>
<dbReference type="Pfam" id="PF26335">
    <property type="entry name" value="ARB_00930_C"/>
    <property type="match status" value="1"/>
</dbReference>
<evidence type="ECO:0000256" key="1">
    <source>
        <dbReference type="SAM" id="SignalP"/>
    </source>
</evidence>
<dbReference type="SUPFAM" id="SSF56601">
    <property type="entry name" value="beta-lactamase/transpeptidase-like"/>
    <property type="match status" value="1"/>
</dbReference>
<feature type="chain" id="PRO_5025369722" evidence="1">
    <location>
        <begin position="27"/>
        <end position="598"/>
    </location>
</feature>
<dbReference type="PANTHER" id="PTHR22935:SF97">
    <property type="entry name" value="BETA-LACTAMASE-RELATED DOMAIN-CONTAINING PROTEIN"/>
    <property type="match status" value="1"/>
</dbReference>
<dbReference type="OrthoDB" id="10250282at2759"/>
<dbReference type="InterPro" id="IPR058664">
    <property type="entry name" value="ARB_00930-like_C"/>
</dbReference>
<evidence type="ECO:0000259" key="3">
    <source>
        <dbReference type="Pfam" id="PF26335"/>
    </source>
</evidence>
<feature type="domain" description="Beta-lactamase-like ARB-00930-like C-terminal" evidence="3">
    <location>
        <begin position="441"/>
        <end position="596"/>
    </location>
</feature>
<feature type="signal peptide" evidence="1">
    <location>
        <begin position="1"/>
        <end position="26"/>
    </location>
</feature>
<name>A0A6A6XUV2_9PLEO</name>
<dbReference type="AlphaFoldDB" id="A0A6A6XUV2"/>
<feature type="domain" description="Beta-lactamase-related" evidence="2">
    <location>
        <begin position="103"/>
        <end position="424"/>
    </location>
</feature>
<dbReference type="Pfam" id="PF00144">
    <property type="entry name" value="Beta-lactamase"/>
    <property type="match status" value="1"/>
</dbReference>
<evidence type="ECO:0000313" key="5">
    <source>
        <dbReference type="Proteomes" id="UP000799757"/>
    </source>
</evidence>
<evidence type="ECO:0000259" key="2">
    <source>
        <dbReference type="Pfam" id="PF00144"/>
    </source>
</evidence>
<dbReference type="EMBL" id="MU001762">
    <property type="protein sequence ID" value="KAF2799534.1"/>
    <property type="molecule type" value="Genomic_DNA"/>
</dbReference>
<organism evidence="4 5">
    <name type="scientific">Melanomma pulvis-pyrius CBS 109.77</name>
    <dbReference type="NCBI Taxonomy" id="1314802"/>
    <lineage>
        <taxon>Eukaryota</taxon>
        <taxon>Fungi</taxon>
        <taxon>Dikarya</taxon>
        <taxon>Ascomycota</taxon>
        <taxon>Pezizomycotina</taxon>
        <taxon>Dothideomycetes</taxon>
        <taxon>Pleosporomycetidae</taxon>
        <taxon>Pleosporales</taxon>
        <taxon>Melanommataceae</taxon>
        <taxon>Melanomma</taxon>
    </lineage>
</organism>
<proteinExistence type="predicted"/>
<dbReference type="PANTHER" id="PTHR22935">
    <property type="entry name" value="PENICILLIN-BINDING PROTEIN"/>
    <property type="match status" value="1"/>
</dbReference>
<dbReference type="Proteomes" id="UP000799757">
    <property type="component" value="Unassembled WGS sequence"/>
</dbReference>
<dbReference type="InterPro" id="IPR001466">
    <property type="entry name" value="Beta-lactam-related"/>
</dbReference>
<gene>
    <name evidence="4" type="ORF">K505DRAFT_345798</name>
</gene>
<dbReference type="InterPro" id="IPR012338">
    <property type="entry name" value="Beta-lactam/transpept-like"/>
</dbReference>
<protein>
    <submittedName>
        <fullName evidence="4">Beta-lactamase family protein-like protein</fullName>
    </submittedName>
</protein>
<evidence type="ECO:0000313" key="4">
    <source>
        <dbReference type="EMBL" id="KAF2799534.1"/>
    </source>
</evidence>
<reference evidence="4" key="1">
    <citation type="journal article" date="2020" name="Stud. Mycol.">
        <title>101 Dothideomycetes genomes: a test case for predicting lifestyles and emergence of pathogens.</title>
        <authorList>
            <person name="Haridas S."/>
            <person name="Albert R."/>
            <person name="Binder M."/>
            <person name="Bloem J."/>
            <person name="Labutti K."/>
            <person name="Salamov A."/>
            <person name="Andreopoulos B."/>
            <person name="Baker S."/>
            <person name="Barry K."/>
            <person name="Bills G."/>
            <person name="Bluhm B."/>
            <person name="Cannon C."/>
            <person name="Castanera R."/>
            <person name="Culley D."/>
            <person name="Daum C."/>
            <person name="Ezra D."/>
            <person name="Gonzalez J."/>
            <person name="Henrissat B."/>
            <person name="Kuo A."/>
            <person name="Liang C."/>
            <person name="Lipzen A."/>
            <person name="Lutzoni F."/>
            <person name="Magnuson J."/>
            <person name="Mondo S."/>
            <person name="Nolan M."/>
            <person name="Ohm R."/>
            <person name="Pangilinan J."/>
            <person name="Park H.-J."/>
            <person name="Ramirez L."/>
            <person name="Alfaro M."/>
            <person name="Sun H."/>
            <person name="Tritt A."/>
            <person name="Yoshinaga Y."/>
            <person name="Zwiers L.-H."/>
            <person name="Turgeon B."/>
            <person name="Goodwin S."/>
            <person name="Spatafora J."/>
            <person name="Crous P."/>
            <person name="Grigoriev I."/>
        </authorList>
    </citation>
    <scope>NUCLEOTIDE SEQUENCE</scope>
    <source>
        <strain evidence="4">CBS 109.77</strain>
    </source>
</reference>
<dbReference type="Gene3D" id="3.40.710.10">
    <property type="entry name" value="DD-peptidase/beta-lactamase superfamily"/>
    <property type="match status" value="1"/>
</dbReference>
<dbReference type="InterPro" id="IPR051478">
    <property type="entry name" value="Beta-lactamase-like_AB/R"/>
</dbReference>